<protein>
    <recommendedName>
        <fullName evidence="2">CotH protein</fullName>
    </recommendedName>
</protein>
<organism evidence="1">
    <name type="scientific">bioreactor metagenome</name>
    <dbReference type="NCBI Taxonomy" id="1076179"/>
    <lineage>
        <taxon>unclassified sequences</taxon>
        <taxon>metagenomes</taxon>
        <taxon>ecological metagenomes</taxon>
    </lineage>
</organism>
<dbReference type="InterPro" id="IPR014867">
    <property type="entry name" value="Spore_coat_CotH_CotH2/3/7"/>
</dbReference>
<sequence length="497" mass="56403">MGSTTPLRARAFRSGYSGSDIASQTYIIYTGESTVQNHHYSLPVVSIVTDPQNFWDPSTGIYVVGNDFATVSGQMPTDFRINNGMQDPNWNLANFNAQPKSHPDPLGREWERNVHFDYIGANGVSLYSGDGVVQIQGQFSRNKQQKGLALIAKGAYGDSSFHYPFFENRTATSYKSLILRASAQDATNSRIRDNLVTTLFEEGDTGLPEDRNVVVQAHQQVVVLINGKYWGVYDFMERIKEDFIASRFHLSNPDSVDILYGNGNQFCVLAGNGWEDYTAMVEWAGSHDLSNQSNYDYIGTLMDVENFATYTAAEIIVGNTDSGNLKYWRSAEYDNKWRWILYDFCWAMNRDDKNTDAYTSGFRRDFFSRYFDAAGHGSSKATSTVLIRALLANSNFKQMFLQKVAIMMNDIYSPEKINAMVDRLQNNIASEMKYDVDLWDDITYSSWEQHCDNIRAYANNYQNYALKYVQNYFSLSDSEMMSIFGKTTTLEDTTNGG</sequence>
<dbReference type="AlphaFoldDB" id="A0A645AD31"/>
<dbReference type="EMBL" id="VSSQ01012856">
    <property type="protein sequence ID" value="MPM50191.1"/>
    <property type="molecule type" value="Genomic_DNA"/>
</dbReference>
<reference evidence="1" key="1">
    <citation type="submission" date="2019-08" db="EMBL/GenBank/DDBJ databases">
        <authorList>
            <person name="Kucharzyk K."/>
            <person name="Murdoch R.W."/>
            <person name="Higgins S."/>
            <person name="Loffler F."/>
        </authorList>
    </citation>
    <scope>NUCLEOTIDE SEQUENCE</scope>
</reference>
<evidence type="ECO:0000313" key="1">
    <source>
        <dbReference type="EMBL" id="MPM50191.1"/>
    </source>
</evidence>
<proteinExistence type="predicted"/>
<evidence type="ECO:0008006" key="2">
    <source>
        <dbReference type="Google" id="ProtNLM"/>
    </source>
</evidence>
<name>A0A645AD31_9ZZZZ</name>
<comment type="caution">
    <text evidence="1">The sequence shown here is derived from an EMBL/GenBank/DDBJ whole genome shotgun (WGS) entry which is preliminary data.</text>
</comment>
<gene>
    <name evidence="1" type="ORF">SDC9_96927</name>
</gene>
<dbReference type="Pfam" id="PF08757">
    <property type="entry name" value="CotH"/>
    <property type="match status" value="1"/>
</dbReference>
<accession>A0A645AD31</accession>